<dbReference type="SUPFAM" id="SSF140931">
    <property type="entry name" value="Fic-like"/>
    <property type="match status" value="1"/>
</dbReference>
<accession>A0AAW9YZ87</accession>
<dbReference type="PANTHER" id="PTHR13504">
    <property type="entry name" value="FIDO DOMAIN-CONTAINING PROTEIN DDB_G0283145"/>
    <property type="match status" value="1"/>
</dbReference>
<evidence type="ECO:0000313" key="3">
    <source>
        <dbReference type="Proteomes" id="UP000646308"/>
    </source>
</evidence>
<dbReference type="InterPro" id="IPR036597">
    <property type="entry name" value="Fido-like_dom_sf"/>
</dbReference>
<dbReference type="AlphaFoldDB" id="A0AAW9YZ87"/>
<feature type="domain" description="Fido" evidence="1">
    <location>
        <begin position="150"/>
        <end position="300"/>
    </location>
</feature>
<dbReference type="InterPro" id="IPR003812">
    <property type="entry name" value="Fido"/>
</dbReference>
<reference evidence="2" key="1">
    <citation type="submission" date="2019-11" db="EMBL/GenBank/DDBJ databases">
        <title>Whole genome comparisons of Staphylococcus agnetis isolates from cattle and chickens.</title>
        <authorList>
            <person name="Rhoads D."/>
            <person name="Shwani A."/>
            <person name="Adkins P."/>
            <person name="Calcutt M."/>
            <person name="Middleton J."/>
        </authorList>
    </citation>
    <scope>NUCLEOTIDE SEQUENCE</scope>
    <source>
        <strain evidence="2">1387</strain>
    </source>
</reference>
<evidence type="ECO:0000313" key="2">
    <source>
        <dbReference type="EMBL" id="NJI03258.1"/>
    </source>
</evidence>
<sequence length="410" mass="48266">MNYKNLKKIFHMSGYQNMENEYQLRLSHFSTYSTGIEINPMRDQVQIRNVKYPLFFCPTKELFMKSEKILMNSNKINMLMHSQPGVATSSYHKKLLINELQSTNEKENVKSTKKELASVLYKSGVTSNKRFKGLVDLYNLLLSDEEINFNEVADFRKAYDLLLSNEIDEEDLPDGSMFRKDGVGVRDLSREKWLHRNEYTEYEIIDFLNKIIAFIDYYEAPKLLKVLASHFMFEYLHPFYDGNGRLGRYIIAKLINDNLEHVTALTFSYTVNRNKKKYDKAFEETSEFYNKGELTSFIDVMLDLIIEGQESAIEQFEENIAMIDQLDKGLKKLNIKEPDKNVLFVLLQDKVFGSEYTRISLKELVNYLPFKRKKVDSIISRHKDKLIEIKSNPKVYEIKDVFISELIQYK</sequence>
<dbReference type="Gene3D" id="1.10.3290.10">
    <property type="entry name" value="Fido-like domain"/>
    <property type="match status" value="1"/>
</dbReference>
<dbReference type="InterPro" id="IPR040198">
    <property type="entry name" value="Fido_containing"/>
</dbReference>
<protein>
    <submittedName>
        <fullName evidence="2">Fic family protein</fullName>
    </submittedName>
</protein>
<gene>
    <name evidence="2" type="ORF">GLV84_10505</name>
</gene>
<comment type="caution">
    <text evidence="2">The sequence shown here is derived from an EMBL/GenBank/DDBJ whole genome shotgun (WGS) entry which is preliminary data.</text>
</comment>
<dbReference type="RefSeq" id="WP_107390827.1">
    <property type="nucleotide sequence ID" value="NZ_PZDZ01000021.1"/>
</dbReference>
<dbReference type="PROSITE" id="PS51459">
    <property type="entry name" value="FIDO"/>
    <property type="match status" value="1"/>
</dbReference>
<name>A0AAW9YZ87_9STAP</name>
<dbReference type="EMBL" id="WMFL01000082">
    <property type="protein sequence ID" value="NJI03258.1"/>
    <property type="molecule type" value="Genomic_DNA"/>
</dbReference>
<dbReference type="Proteomes" id="UP000646308">
    <property type="component" value="Unassembled WGS sequence"/>
</dbReference>
<dbReference type="Pfam" id="PF02661">
    <property type="entry name" value="Fic"/>
    <property type="match status" value="1"/>
</dbReference>
<dbReference type="PANTHER" id="PTHR13504:SF40">
    <property type="entry name" value="FIDO DOMAIN-CONTAINING PROTEIN"/>
    <property type="match status" value="1"/>
</dbReference>
<evidence type="ECO:0000259" key="1">
    <source>
        <dbReference type="PROSITE" id="PS51459"/>
    </source>
</evidence>
<proteinExistence type="predicted"/>
<organism evidence="2 3">
    <name type="scientific">Staphylococcus agnetis</name>
    <dbReference type="NCBI Taxonomy" id="985762"/>
    <lineage>
        <taxon>Bacteria</taxon>
        <taxon>Bacillati</taxon>
        <taxon>Bacillota</taxon>
        <taxon>Bacilli</taxon>
        <taxon>Bacillales</taxon>
        <taxon>Staphylococcaceae</taxon>
        <taxon>Staphylococcus</taxon>
    </lineage>
</organism>